<evidence type="ECO:0000313" key="2">
    <source>
        <dbReference type="Proteomes" id="UP000466024"/>
    </source>
</evidence>
<keyword evidence="2" id="KW-1185">Reference proteome</keyword>
<dbReference type="EMBL" id="VTPX01000001">
    <property type="protein sequence ID" value="KAA0020761.1"/>
    <property type="molecule type" value="Genomic_DNA"/>
</dbReference>
<comment type="caution">
    <text evidence="1">The sequence shown here is derived from an EMBL/GenBank/DDBJ whole genome shotgun (WGS) entry which is preliminary data.</text>
</comment>
<protein>
    <submittedName>
        <fullName evidence="1">Uncharacterized protein</fullName>
    </submittedName>
</protein>
<proteinExistence type="predicted"/>
<dbReference type="RefSeq" id="WP_149433881.1">
    <property type="nucleotide sequence ID" value="NZ_VTPX01000001.1"/>
</dbReference>
<accession>A0A640WJP9</accession>
<name>A0A640WJP9_9GAMM</name>
<gene>
    <name evidence="1" type="ORF">F0A16_02940</name>
</gene>
<dbReference type="Proteomes" id="UP000466024">
    <property type="component" value="Unassembled WGS sequence"/>
</dbReference>
<reference evidence="1 2" key="1">
    <citation type="submission" date="2019-08" db="EMBL/GenBank/DDBJ databases">
        <title>Bioinformatics analysis of the strain L3 and L5.</title>
        <authorList>
            <person name="Li X."/>
        </authorList>
    </citation>
    <scope>NUCLEOTIDE SEQUENCE [LARGE SCALE GENOMIC DNA]</scope>
    <source>
        <strain evidence="1 2">L3</strain>
    </source>
</reference>
<evidence type="ECO:0000313" key="1">
    <source>
        <dbReference type="EMBL" id="KAA0020761.1"/>
    </source>
</evidence>
<dbReference type="AlphaFoldDB" id="A0A640WJP9"/>
<organism evidence="1 2">
    <name type="scientific">Salinicola corii</name>
    <dbReference type="NCBI Taxonomy" id="2606937"/>
    <lineage>
        <taxon>Bacteria</taxon>
        <taxon>Pseudomonadati</taxon>
        <taxon>Pseudomonadota</taxon>
        <taxon>Gammaproteobacteria</taxon>
        <taxon>Oceanospirillales</taxon>
        <taxon>Halomonadaceae</taxon>
        <taxon>Salinicola</taxon>
    </lineage>
</organism>
<sequence>MTTTIHHTPAAAGVSVLEPAMANQLPVTPEEDEAFEALARRNAELEDEKHERLSLIDQQMRAMEDADNFDQHL</sequence>